<comment type="caution">
    <text evidence="1">The sequence shown here is derived from an EMBL/GenBank/DDBJ whole genome shotgun (WGS) entry which is preliminary data.</text>
</comment>
<organism evidence="1 2">
    <name type="scientific">Saccharopolyspora taberi</name>
    <dbReference type="NCBI Taxonomy" id="60895"/>
    <lineage>
        <taxon>Bacteria</taxon>
        <taxon>Bacillati</taxon>
        <taxon>Actinomycetota</taxon>
        <taxon>Actinomycetes</taxon>
        <taxon>Pseudonocardiales</taxon>
        <taxon>Pseudonocardiaceae</taxon>
        <taxon>Saccharopolyspora</taxon>
    </lineage>
</organism>
<sequence length="258" mass="26263">MSQWTARTLQAAVVAAGVTAVGGGFVPSAEAAPAGPERAGIPDNVEVNLPVDGCSKHRAPEPCLDGGAHVAVPTLVKEVGGHVVRTKDGLARSARHGLSPQTAVETLGVVYGESMLVQETAKARPTVGVGVRPDNVAGFNRLPGPGGVLNAEVGPRGPNHEGVSAVDTAFTLDFVRGYAQDRPVNPARMVGKVVPVVREAPVVDRLLPQPRTSGPVRRTPALPSLDSAVHDTVGGATHNVATGVPQAPVDVVGMVSGS</sequence>
<protein>
    <submittedName>
        <fullName evidence="1">Uncharacterized protein</fullName>
    </submittedName>
</protein>
<name>A0ABN3VBU1_9PSEU</name>
<proteinExistence type="predicted"/>
<dbReference type="Proteomes" id="UP001500979">
    <property type="component" value="Unassembled WGS sequence"/>
</dbReference>
<dbReference type="EMBL" id="BAAAUX010000012">
    <property type="protein sequence ID" value="GAA2790082.1"/>
    <property type="molecule type" value="Genomic_DNA"/>
</dbReference>
<accession>A0ABN3VBU1</accession>
<reference evidence="1 2" key="1">
    <citation type="journal article" date="2019" name="Int. J. Syst. Evol. Microbiol.">
        <title>The Global Catalogue of Microorganisms (GCM) 10K type strain sequencing project: providing services to taxonomists for standard genome sequencing and annotation.</title>
        <authorList>
            <consortium name="The Broad Institute Genomics Platform"/>
            <consortium name="The Broad Institute Genome Sequencing Center for Infectious Disease"/>
            <person name="Wu L."/>
            <person name="Ma J."/>
        </authorList>
    </citation>
    <scope>NUCLEOTIDE SEQUENCE [LARGE SCALE GENOMIC DNA]</scope>
    <source>
        <strain evidence="1 2">JCM 9383</strain>
    </source>
</reference>
<evidence type="ECO:0000313" key="1">
    <source>
        <dbReference type="EMBL" id="GAA2790082.1"/>
    </source>
</evidence>
<keyword evidence="2" id="KW-1185">Reference proteome</keyword>
<dbReference type="RefSeq" id="WP_344679864.1">
    <property type="nucleotide sequence ID" value="NZ_BAAAUX010000012.1"/>
</dbReference>
<evidence type="ECO:0000313" key="2">
    <source>
        <dbReference type="Proteomes" id="UP001500979"/>
    </source>
</evidence>
<gene>
    <name evidence="1" type="ORF">GCM10010470_25920</name>
</gene>